<organism evidence="1 2">
    <name type="scientific">Araneus ventricosus</name>
    <name type="common">Orbweaver spider</name>
    <name type="synonym">Epeira ventricosa</name>
    <dbReference type="NCBI Taxonomy" id="182803"/>
    <lineage>
        <taxon>Eukaryota</taxon>
        <taxon>Metazoa</taxon>
        <taxon>Ecdysozoa</taxon>
        <taxon>Arthropoda</taxon>
        <taxon>Chelicerata</taxon>
        <taxon>Arachnida</taxon>
        <taxon>Araneae</taxon>
        <taxon>Araneomorphae</taxon>
        <taxon>Entelegynae</taxon>
        <taxon>Araneoidea</taxon>
        <taxon>Araneidae</taxon>
        <taxon>Araneus</taxon>
    </lineage>
</organism>
<proteinExistence type="predicted"/>
<protein>
    <submittedName>
        <fullName evidence="1">Uncharacterized protein</fullName>
    </submittedName>
</protein>
<comment type="caution">
    <text evidence="1">The sequence shown here is derived from an EMBL/GenBank/DDBJ whole genome shotgun (WGS) entry which is preliminary data.</text>
</comment>
<feature type="non-terminal residue" evidence="1">
    <location>
        <position position="1"/>
    </location>
</feature>
<keyword evidence="2" id="KW-1185">Reference proteome</keyword>
<dbReference type="Proteomes" id="UP000499080">
    <property type="component" value="Unassembled WGS sequence"/>
</dbReference>
<dbReference type="EMBL" id="BGPR01058305">
    <property type="protein sequence ID" value="GBO34470.1"/>
    <property type="molecule type" value="Genomic_DNA"/>
</dbReference>
<name>A0A4Y2WDW4_ARAVE</name>
<evidence type="ECO:0000313" key="1">
    <source>
        <dbReference type="EMBL" id="GBO34470.1"/>
    </source>
</evidence>
<gene>
    <name evidence="1" type="ORF">AVEN_17308_1</name>
</gene>
<sequence length="92" mass="10939">EVLLLNPELDDDKVLNIFYENISLTGRNFVRDCVAISLMKYFILSKRTVPPFLEVWFKNNQDNPKVQVFENIFHQRLMSEHQELLSKQDIVI</sequence>
<evidence type="ECO:0000313" key="2">
    <source>
        <dbReference type="Proteomes" id="UP000499080"/>
    </source>
</evidence>
<accession>A0A4Y2WDW4</accession>
<dbReference type="OrthoDB" id="6436323at2759"/>
<dbReference type="AlphaFoldDB" id="A0A4Y2WDW4"/>
<reference evidence="1 2" key="1">
    <citation type="journal article" date="2019" name="Sci. Rep.">
        <title>Orb-weaving spider Araneus ventricosus genome elucidates the spidroin gene catalogue.</title>
        <authorList>
            <person name="Kono N."/>
            <person name="Nakamura H."/>
            <person name="Ohtoshi R."/>
            <person name="Moran D.A.P."/>
            <person name="Shinohara A."/>
            <person name="Yoshida Y."/>
            <person name="Fujiwara M."/>
            <person name="Mori M."/>
            <person name="Tomita M."/>
            <person name="Arakawa K."/>
        </authorList>
    </citation>
    <scope>NUCLEOTIDE SEQUENCE [LARGE SCALE GENOMIC DNA]</scope>
</reference>